<evidence type="ECO:0000259" key="4">
    <source>
        <dbReference type="Pfam" id="PF14920"/>
    </source>
</evidence>
<dbReference type="GO" id="GO:0000776">
    <property type="term" value="C:kinetochore"/>
    <property type="evidence" value="ECO:0007669"/>
    <property type="project" value="Ensembl"/>
</dbReference>
<accession>A0A8D0GSW4</accession>
<feature type="region of interest" description="Disordered" evidence="1">
    <location>
        <begin position="710"/>
        <end position="757"/>
    </location>
</feature>
<organism evidence="5 6">
    <name type="scientific">Sphenodon punctatus</name>
    <name type="common">Tuatara</name>
    <name type="synonym">Hatteria punctata</name>
    <dbReference type="NCBI Taxonomy" id="8508"/>
    <lineage>
        <taxon>Eukaryota</taxon>
        <taxon>Metazoa</taxon>
        <taxon>Chordata</taxon>
        <taxon>Craniata</taxon>
        <taxon>Vertebrata</taxon>
        <taxon>Euteleostomi</taxon>
        <taxon>Lepidosauria</taxon>
        <taxon>Sphenodontia</taxon>
        <taxon>Sphenodontidae</taxon>
        <taxon>Sphenodon</taxon>
    </lineage>
</organism>
<protein>
    <submittedName>
        <fullName evidence="5">MDM2 binding protein</fullName>
    </submittedName>
</protein>
<dbReference type="GO" id="GO:0031396">
    <property type="term" value="P:regulation of protein ubiquitination"/>
    <property type="evidence" value="ECO:0007669"/>
    <property type="project" value="InterPro"/>
</dbReference>
<evidence type="ECO:0000259" key="2">
    <source>
        <dbReference type="Pfam" id="PF14918"/>
    </source>
</evidence>
<dbReference type="Ensembl" id="ENSSPUT00000011651.1">
    <property type="protein sequence ID" value="ENSSPUP00000010927.1"/>
    <property type="gene ID" value="ENSSPUG00000008344.1"/>
</dbReference>
<dbReference type="GO" id="GO:0008285">
    <property type="term" value="P:negative regulation of cell population proliferation"/>
    <property type="evidence" value="ECO:0007669"/>
    <property type="project" value="Ensembl"/>
</dbReference>
<dbReference type="Pfam" id="PF14918">
    <property type="entry name" value="MTBP_N"/>
    <property type="match status" value="1"/>
</dbReference>
<dbReference type="InterPro" id="IPR029420">
    <property type="entry name" value="MTBP_central"/>
</dbReference>
<evidence type="ECO:0000256" key="1">
    <source>
        <dbReference type="SAM" id="MobiDB-lite"/>
    </source>
</evidence>
<evidence type="ECO:0000313" key="6">
    <source>
        <dbReference type="Proteomes" id="UP000694392"/>
    </source>
</evidence>
<dbReference type="GO" id="GO:0007089">
    <property type="term" value="P:traversing start control point of mitotic cell cycle"/>
    <property type="evidence" value="ECO:0007669"/>
    <property type="project" value="Ensembl"/>
</dbReference>
<dbReference type="InterPro" id="IPR039061">
    <property type="entry name" value="MTBP"/>
</dbReference>
<feature type="domain" description="MDN2-binding protein C-terminal" evidence="4">
    <location>
        <begin position="564"/>
        <end position="820"/>
    </location>
</feature>
<dbReference type="GO" id="GO:0045839">
    <property type="term" value="P:negative regulation of mitotic nuclear division"/>
    <property type="evidence" value="ECO:0007669"/>
    <property type="project" value="Ensembl"/>
</dbReference>
<keyword evidence="6" id="KW-1185">Reference proteome</keyword>
<name>A0A8D0GSW4_SPHPU</name>
<dbReference type="GeneTree" id="ENSGT00390000003305"/>
<dbReference type="Proteomes" id="UP000694392">
    <property type="component" value="Unplaced"/>
</dbReference>
<gene>
    <name evidence="5" type="primary">MTBP</name>
</gene>
<dbReference type="InterPro" id="IPR029421">
    <property type="entry name" value="MTBP_N"/>
</dbReference>
<dbReference type="PANTHER" id="PTHR14382:SF1">
    <property type="entry name" value="MDM2-BINDING PROTEIN"/>
    <property type="match status" value="1"/>
</dbReference>
<evidence type="ECO:0000313" key="5">
    <source>
        <dbReference type="Ensembl" id="ENSSPUP00000010927.1"/>
    </source>
</evidence>
<feature type="region of interest" description="Disordered" evidence="1">
    <location>
        <begin position="682"/>
        <end position="701"/>
    </location>
</feature>
<dbReference type="OMA" id="HFYGEQI"/>
<dbReference type="Pfam" id="PF14920">
    <property type="entry name" value="MTBP_C"/>
    <property type="match status" value="1"/>
</dbReference>
<feature type="compositionally biased region" description="Low complexity" evidence="1">
    <location>
        <begin position="684"/>
        <end position="700"/>
    </location>
</feature>
<dbReference type="InterPro" id="IPR029418">
    <property type="entry name" value="MTBP_C"/>
</dbReference>
<reference evidence="5" key="2">
    <citation type="submission" date="2025-09" db="UniProtKB">
        <authorList>
            <consortium name="Ensembl"/>
        </authorList>
    </citation>
    <scope>IDENTIFICATION</scope>
</reference>
<proteinExistence type="predicted"/>
<reference evidence="5" key="1">
    <citation type="submission" date="2025-08" db="UniProtKB">
        <authorList>
            <consortium name="Ensembl"/>
        </authorList>
    </citation>
    <scope>IDENTIFICATION</scope>
</reference>
<dbReference type="GO" id="GO:0000785">
    <property type="term" value="C:chromatin"/>
    <property type="evidence" value="ECO:0007669"/>
    <property type="project" value="Ensembl"/>
</dbReference>
<dbReference type="AlphaFoldDB" id="A0A8D0GSW4"/>
<feature type="domain" description="DM2" evidence="2">
    <location>
        <begin position="2"/>
        <end position="225"/>
    </location>
</feature>
<evidence type="ECO:0000259" key="3">
    <source>
        <dbReference type="Pfam" id="PF14919"/>
    </source>
</evidence>
<dbReference type="PANTHER" id="PTHR14382">
    <property type="entry name" value="MDM2-BINDING PROTEIN"/>
    <property type="match status" value="1"/>
</dbReference>
<dbReference type="Pfam" id="PF14919">
    <property type="entry name" value="MTBP_mid"/>
    <property type="match status" value="1"/>
</dbReference>
<feature type="domain" description="DM2" evidence="3">
    <location>
        <begin position="242"/>
        <end position="560"/>
    </location>
</feature>
<dbReference type="GO" id="GO:0034501">
    <property type="term" value="P:protein localization to kinetochore"/>
    <property type="evidence" value="ECO:0007669"/>
    <property type="project" value="Ensembl"/>
</dbReference>
<sequence length="830" mass="93100">TATNIYDLVKENYNAFIDENISTFPACSVAGVPGVKKWYCAIQSICGLYQFCSSDWKEVNCDVQKDESEDSLQRSIEECLGFMQSFEEEDNSRESLSLTALYEESAESVHRLSDKLPAPGRAMVDVILLSAERDAPKLKDCLCVIGALKHLREWHFAKITIVANESKSSWQRYAHYLSADVVPSDNLKNIIDSKELWRGRIQIWERKFASEVKFPEFCIKGTSAKPFSTLHLNTCSTTKKTVFHYYGAAMEFVQMVILSDLPSYFVSDLEFELNHCTTSLLMLSILSLQVGALFVLPCSVSNVLIPLPSQLSTKKWKEYMARNPTVITVPEVELKVESCCYYLLVQGNGSRGCKATLIYSANQINGTAAIAVINGKLKRKTEEKETSTFPADFISSLPNVYGEQILQREKKLAFAQTFALKECLKRQESVRQPPAVSVDELKTLFTLTRERILELPHASLAENVRQKAADKAEFIGSNPLEWPERNVLQSLENLEKAKQKTRRLSLYLSFLPLPSGLQAISDGPSALADCSEEHFPLFSTASTPVGSTYPLHIARCENAFLLTPELTLPKLRGLPFEKAARCHYHGLEYCLDNRKALERDVAFAELQTRLIRYETQTTCTKECCPVPCVLSPLPSPAVLSESGSIPDGETLQSELRTEASRLKRRSKDQDCFYPKKRLTKTESTDSLLSQASGSSGSYHSVAVTRAHPERSVPVTSASVKHLPSQLHKVTTKAGPASRRSASETSNPVKESRSQKHTRMLKEVVTKTLQKHGIAEDHGCFTPCSQRLFEISKFYLKDLKTSRGLFDEMKKTANNNAKQVIEWVLEKTNRK</sequence>